<evidence type="ECO:0000259" key="7">
    <source>
        <dbReference type="PROSITE" id="PS51710"/>
    </source>
</evidence>
<dbReference type="GeneID" id="106067264"/>
<keyword evidence="5" id="KW-0342">GTP-binding</keyword>
<dbReference type="Gene3D" id="3.40.50.300">
    <property type="entry name" value="P-loop containing nucleotide triphosphate hydrolases"/>
    <property type="match status" value="1"/>
</dbReference>
<dbReference type="OrthoDB" id="347018at2759"/>
<evidence type="ECO:0000256" key="6">
    <source>
        <dbReference type="ARBA" id="ARBA00023242"/>
    </source>
</evidence>
<gene>
    <name evidence="10" type="primary">LOC106067264</name>
</gene>
<evidence type="ECO:0000259" key="8">
    <source>
        <dbReference type="PROSITE" id="PS51883"/>
    </source>
</evidence>
<keyword evidence="4" id="KW-0547">Nucleotide-binding</keyword>
<dbReference type="Proteomes" id="UP001165740">
    <property type="component" value="Chromosome 1"/>
</dbReference>
<dbReference type="GO" id="GO:0005739">
    <property type="term" value="C:mitochondrion"/>
    <property type="evidence" value="ECO:0007669"/>
    <property type="project" value="TreeGrafter"/>
</dbReference>
<dbReference type="PIRSF" id="PIRSF002401">
    <property type="entry name" value="GTP_bd_Obg/CgtA"/>
    <property type="match status" value="1"/>
</dbReference>
<dbReference type="Pfam" id="PF01926">
    <property type="entry name" value="MMR_HSR1"/>
    <property type="match status" value="1"/>
</dbReference>
<dbReference type="InterPro" id="IPR006169">
    <property type="entry name" value="GTP1_OBG_dom"/>
</dbReference>
<dbReference type="RefSeq" id="XP_013081877.2">
    <property type="nucleotide sequence ID" value="XM_013226423.2"/>
</dbReference>
<dbReference type="PROSITE" id="PS51883">
    <property type="entry name" value="OBG"/>
    <property type="match status" value="1"/>
</dbReference>
<dbReference type="InterPro" id="IPR014100">
    <property type="entry name" value="GTP-bd_Obg/CgtA"/>
</dbReference>
<dbReference type="SUPFAM" id="SSF52540">
    <property type="entry name" value="P-loop containing nucleoside triphosphate hydrolases"/>
    <property type="match status" value="1"/>
</dbReference>
<dbReference type="Pfam" id="PF01018">
    <property type="entry name" value="GTP1_OBG"/>
    <property type="match status" value="1"/>
</dbReference>
<keyword evidence="6" id="KW-0539">Nucleus</keyword>
<comment type="similarity">
    <text evidence="2">Belongs to the TRAFAC class OBG-HflX-like GTPase superfamily. OBG GTPase family.</text>
</comment>
<keyword evidence="9" id="KW-1185">Reference proteome</keyword>
<evidence type="ECO:0000256" key="4">
    <source>
        <dbReference type="ARBA" id="ARBA00022741"/>
    </source>
</evidence>
<proteinExistence type="inferred from homology"/>
<evidence type="ECO:0000256" key="5">
    <source>
        <dbReference type="ARBA" id="ARBA00023134"/>
    </source>
</evidence>
<feature type="domain" description="Obg" evidence="8">
    <location>
        <begin position="58"/>
        <end position="193"/>
    </location>
</feature>
<comment type="subcellular location">
    <subcellularLocation>
        <location evidence="1">Nucleus</location>
        <location evidence="1">Nucleolus</location>
    </subcellularLocation>
</comment>
<organism evidence="9 10">
    <name type="scientific">Biomphalaria glabrata</name>
    <name type="common">Bloodfluke planorb</name>
    <name type="synonym">Freshwater snail</name>
    <dbReference type="NCBI Taxonomy" id="6526"/>
    <lineage>
        <taxon>Eukaryota</taxon>
        <taxon>Metazoa</taxon>
        <taxon>Spiralia</taxon>
        <taxon>Lophotrochozoa</taxon>
        <taxon>Mollusca</taxon>
        <taxon>Gastropoda</taxon>
        <taxon>Heterobranchia</taxon>
        <taxon>Euthyneura</taxon>
        <taxon>Panpulmonata</taxon>
        <taxon>Hygrophila</taxon>
        <taxon>Lymnaeoidea</taxon>
        <taxon>Planorbidae</taxon>
        <taxon>Biomphalaria</taxon>
    </lineage>
</organism>
<dbReference type="KEGG" id="bgt:106067264"/>
<evidence type="ECO:0000256" key="2">
    <source>
        <dbReference type="ARBA" id="ARBA00007699"/>
    </source>
</evidence>
<dbReference type="GO" id="GO:0005525">
    <property type="term" value="F:GTP binding"/>
    <property type="evidence" value="ECO:0007669"/>
    <property type="project" value="UniProtKB-KW"/>
</dbReference>
<dbReference type="Gene3D" id="2.70.210.12">
    <property type="entry name" value="GTP1/OBG domain"/>
    <property type="match status" value="1"/>
</dbReference>
<dbReference type="AlphaFoldDB" id="A0A9U8ECE1"/>
<accession>A0A9U8ECE1</accession>
<dbReference type="GO" id="GO:0003924">
    <property type="term" value="F:GTPase activity"/>
    <property type="evidence" value="ECO:0007669"/>
    <property type="project" value="InterPro"/>
</dbReference>
<dbReference type="InterPro" id="IPR006073">
    <property type="entry name" value="GTP-bd"/>
</dbReference>
<dbReference type="PRINTS" id="PR00326">
    <property type="entry name" value="GTP1OBG"/>
</dbReference>
<dbReference type="CDD" id="cd01898">
    <property type="entry name" value="Obg"/>
    <property type="match status" value="1"/>
</dbReference>
<dbReference type="InterPro" id="IPR036726">
    <property type="entry name" value="GTP1_OBG_dom_sf"/>
</dbReference>
<dbReference type="InterPro" id="IPR045086">
    <property type="entry name" value="OBG_GTPase"/>
</dbReference>
<evidence type="ECO:0000256" key="3">
    <source>
        <dbReference type="ARBA" id="ARBA00022517"/>
    </source>
</evidence>
<evidence type="ECO:0000313" key="10">
    <source>
        <dbReference type="RefSeq" id="XP_013081877.2"/>
    </source>
</evidence>
<reference evidence="10" key="1">
    <citation type="submission" date="2025-08" db="UniProtKB">
        <authorList>
            <consortium name="RefSeq"/>
        </authorList>
    </citation>
    <scope>IDENTIFICATION</scope>
</reference>
<name>A0A9U8ECE1_BIOGL</name>
<dbReference type="GO" id="GO:0005730">
    <property type="term" value="C:nucleolus"/>
    <property type="evidence" value="ECO:0007669"/>
    <property type="project" value="UniProtKB-SubCell"/>
</dbReference>
<keyword evidence="3" id="KW-0690">Ribosome biogenesis</keyword>
<dbReference type="OMA" id="MLCAINK"/>
<dbReference type="InterPro" id="IPR027417">
    <property type="entry name" value="P-loop_NTPase"/>
</dbReference>
<feature type="domain" description="OBG-type G" evidence="7">
    <location>
        <begin position="194"/>
        <end position="389"/>
    </location>
</feature>
<dbReference type="GO" id="GO:0000287">
    <property type="term" value="F:magnesium ion binding"/>
    <property type="evidence" value="ECO:0007669"/>
    <property type="project" value="InterPro"/>
</dbReference>
<dbReference type="PROSITE" id="PS51710">
    <property type="entry name" value="G_OBG"/>
    <property type="match status" value="1"/>
</dbReference>
<evidence type="ECO:0000313" key="9">
    <source>
        <dbReference type="Proteomes" id="UP001165740"/>
    </source>
</evidence>
<dbReference type="PANTHER" id="PTHR11702">
    <property type="entry name" value="DEVELOPMENTALLY REGULATED GTP-BINDING PROTEIN-RELATED"/>
    <property type="match status" value="1"/>
</dbReference>
<protein>
    <submittedName>
        <fullName evidence="10">GTP-binding protein 10 homolog</fullName>
    </submittedName>
</protein>
<evidence type="ECO:0000256" key="1">
    <source>
        <dbReference type="ARBA" id="ARBA00004604"/>
    </source>
</evidence>
<dbReference type="SUPFAM" id="SSF82051">
    <property type="entry name" value="Obg GTP-binding protein N-terminal domain"/>
    <property type="match status" value="1"/>
</dbReference>
<dbReference type="InterPro" id="IPR031167">
    <property type="entry name" value="G_OBG"/>
</dbReference>
<dbReference type="GO" id="GO:0042254">
    <property type="term" value="P:ribosome biogenesis"/>
    <property type="evidence" value="ECO:0007669"/>
    <property type="project" value="UniProtKB-UniRule"/>
</dbReference>
<dbReference type="PANTHER" id="PTHR11702:SF43">
    <property type="entry name" value="GTP-BINDING PROTEIN 10"/>
    <property type="match status" value="1"/>
</dbReference>
<sequence length="424" mass="46952">MSIKFKSMATFLSRKSLSYSSASDRVNKIICLCQCHFYDFKSVSFPQYYSDDSKVRSSSFIDYLPLQAIGGAGGQGLPKYGGFGGDGGQVIFVANKKILTLRQVLQKFPRQFCKAGTGENSDRFHLLGERGENLTIEVPVGVIVHLPNGKKVDLDQNGDICIAAEGGSGGNDKTNFLGIRGENNSIGLELKLLADVGLVGFPNAGKSTFLKAISKAKPKIGAYPFTTLSPQLGIMEYEDGRKITVADLPGLIEGAHQNFGMGIKFLRHAERNKILLYMLDINPFQLSFKYPERSAFETLLILIQELEEYGHGMLDKPSILALNKIDTDSDFTKTKDLLNLIKNLPDSLSDVREEFHPKRLPVFDDIFTISAMKGENTLQLKESIRRVMDDYAEKKIIAEMEAKNSLLKSSDDLNPTEKIKSVLV</sequence>